<name>A0A126UZK0_9RHOB</name>
<sequence length="67" mass="7436">MVIGSQQKNPFRLSKEETELSEVPMAGKSVIGRLGRTPEANKLNDFDRASHRNRPCDISANAPPLPY</sequence>
<dbReference type="Proteomes" id="UP000070371">
    <property type="component" value="Chromosome"/>
</dbReference>
<dbReference type="AlphaFoldDB" id="A0A126UZK0"/>
<feature type="region of interest" description="Disordered" evidence="1">
    <location>
        <begin position="33"/>
        <end position="67"/>
    </location>
</feature>
<feature type="region of interest" description="Disordered" evidence="1">
    <location>
        <begin position="1"/>
        <end position="20"/>
    </location>
</feature>
<protein>
    <submittedName>
        <fullName evidence="2">Uncharacterized protein</fullName>
    </submittedName>
</protein>
<evidence type="ECO:0000313" key="3">
    <source>
        <dbReference type="Proteomes" id="UP000070371"/>
    </source>
</evidence>
<dbReference type="EMBL" id="CP014327">
    <property type="protein sequence ID" value="AML51498.1"/>
    <property type="molecule type" value="Genomic_DNA"/>
</dbReference>
<evidence type="ECO:0000256" key="1">
    <source>
        <dbReference type="SAM" id="MobiDB-lite"/>
    </source>
</evidence>
<accession>A0A126UZK0</accession>
<organism evidence="2 3">
    <name type="scientific">Falsihalocynthiibacter arcticus</name>
    <dbReference type="NCBI Taxonomy" id="1579316"/>
    <lineage>
        <taxon>Bacteria</taxon>
        <taxon>Pseudomonadati</taxon>
        <taxon>Pseudomonadota</taxon>
        <taxon>Alphaproteobacteria</taxon>
        <taxon>Rhodobacterales</taxon>
        <taxon>Roseobacteraceae</taxon>
        <taxon>Falsihalocynthiibacter</taxon>
    </lineage>
</organism>
<evidence type="ECO:0000313" key="2">
    <source>
        <dbReference type="EMBL" id="AML51498.1"/>
    </source>
</evidence>
<proteinExistence type="predicted"/>
<gene>
    <name evidence="2" type="ORF">RC74_09715</name>
</gene>
<reference evidence="2 3" key="1">
    <citation type="submission" date="2016-02" db="EMBL/GenBank/DDBJ databases">
        <title>Complete genome sequence of Halocynthiibacter arcticus PAMC 20958t from arctic marine sediment.</title>
        <authorList>
            <person name="Lee Y.M."/>
            <person name="Baek K."/>
            <person name="Lee H.K."/>
            <person name="Shin S.C."/>
        </authorList>
    </citation>
    <scope>NUCLEOTIDE SEQUENCE [LARGE SCALE GENOMIC DNA]</scope>
    <source>
        <strain evidence="2">PAMC 20958</strain>
    </source>
</reference>
<keyword evidence="3" id="KW-1185">Reference proteome</keyword>
<dbReference type="KEGG" id="hat:RC74_09715"/>